<dbReference type="EMBL" id="LR798210">
    <property type="protein sequence ID" value="CAB5187097.1"/>
    <property type="molecule type" value="Genomic_DNA"/>
</dbReference>
<sequence length="490" mass="49056">TAGTGLTLSTNQFSITNIGTAGTYGAAATVPVFTTNAQGQVTSVTNTAIAINGSAVTGNISGNAANVTGTVAIGNGGTGQTTKTDAFDALSPATTKGDLIAFNGTDNIRIPVGADTYVLTADSTQASGIKWAVGGSGSGTVTSVSGTGTVNGLTLTGTVTSSGNLTLGGTLDLSSPPAIGGTTPAAGTHTTLNLTGTTDQVSSVAVSSIPSAPSAGNLKTFARTIAGGYTAPAFLNATNTVSMMQSSFGFKKIIQGTVNGATTNYVFVPATAIGNTTSVGTSTAISSTNTSFYTRINKFSQVSLATAGSFSSVVLNSNNIQILTLGVPGTPNVGGFLWVYSFGIGDTVASPRTFVGLSTATAAATNVEPSTLINVIGVGQGASNTNLFVYYGGSAAQTPIDLGASFPTNTSSTDWYQVVLYAPPTSNNTVYYQVTRQNTGAVASGTLTGTAGTALPANTSNLFYRGWRTNNATASAVTLQYGLMYIETDY</sequence>
<reference evidence="1" key="1">
    <citation type="submission" date="2020-05" db="EMBL/GenBank/DDBJ databases">
        <authorList>
            <person name="Chiriac C."/>
            <person name="Salcher M."/>
            <person name="Ghai R."/>
            <person name="Kavagutti S V."/>
        </authorList>
    </citation>
    <scope>NUCLEOTIDE SEQUENCE</scope>
</reference>
<gene>
    <name evidence="1" type="ORF">UFOVP160_1</name>
</gene>
<name>A0A6J7WCW8_9CAUD</name>
<protein>
    <submittedName>
        <fullName evidence="1">Uncharacterized protein</fullName>
    </submittedName>
</protein>
<accession>A0A6J7WCW8</accession>
<feature type="non-terminal residue" evidence="1">
    <location>
        <position position="1"/>
    </location>
</feature>
<organism evidence="1">
    <name type="scientific">uncultured Caudovirales phage</name>
    <dbReference type="NCBI Taxonomy" id="2100421"/>
    <lineage>
        <taxon>Viruses</taxon>
        <taxon>Duplodnaviria</taxon>
        <taxon>Heunggongvirae</taxon>
        <taxon>Uroviricota</taxon>
        <taxon>Caudoviricetes</taxon>
        <taxon>Peduoviridae</taxon>
        <taxon>Maltschvirus</taxon>
        <taxon>Maltschvirus maltsch</taxon>
    </lineage>
</organism>
<proteinExistence type="predicted"/>
<evidence type="ECO:0000313" key="1">
    <source>
        <dbReference type="EMBL" id="CAB5187097.1"/>
    </source>
</evidence>